<dbReference type="InterPro" id="IPR036388">
    <property type="entry name" value="WH-like_DNA-bd_sf"/>
</dbReference>
<dbReference type="OrthoDB" id="5963188at2759"/>
<evidence type="ECO:0000256" key="1">
    <source>
        <dbReference type="SAM" id="MobiDB-lite"/>
    </source>
</evidence>
<organism evidence="2 3">
    <name type="scientific">Puccinia coronata f. sp. avenae</name>
    <dbReference type="NCBI Taxonomy" id="200324"/>
    <lineage>
        <taxon>Eukaryota</taxon>
        <taxon>Fungi</taxon>
        <taxon>Dikarya</taxon>
        <taxon>Basidiomycota</taxon>
        <taxon>Pucciniomycotina</taxon>
        <taxon>Pucciniomycetes</taxon>
        <taxon>Pucciniales</taxon>
        <taxon>Pucciniaceae</taxon>
        <taxon>Puccinia</taxon>
    </lineage>
</organism>
<feature type="compositionally biased region" description="Polar residues" evidence="1">
    <location>
        <begin position="69"/>
        <end position="90"/>
    </location>
</feature>
<dbReference type="AlphaFoldDB" id="A0A2N5SUB9"/>
<reference evidence="2 3" key="1">
    <citation type="submission" date="2017-11" db="EMBL/GenBank/DDBJ databases">
        <title>De novo assembly and phasing of dikaryotic genomes from two isolates of Puccinia coronata f. sp. avenae, the causal agent of oat crown rust.</title>
        <authorList>
            <person name="Miller M.E."/>
            <person name="Zhang Y."/>
            <person name="Omidvar V."/>
            <person name="Sperschneider J."/>
            <person name="Schwessinger B."/>
            <person name="Raley C."/>
            <person name="Palmer J.M."/>
            <person name="Garnica D."/>
            <person name="Upadhyaya N."/>
            <person name="Rathjen J."/>
            <person name="Taylor J.M."/>
            <person name="Park R.F."/>
            <person name="Dodds P.N."/>
            <person name="Hirsch C.D."/>
            <person name="Kianian S.F."/>
            <person name="Figueroa M."/>
        </authorList>
    </citation>
    <scope>NUCLEOTIDE SEQUENCE [LARGE SCALE GENOMIC DNA]</scope>
    <source>
        <strain evidence="2">12NC29</strain>
    </source>
</reference>
<feature type="region of interest" description="Disordered" evidence="1">
    <location>
        <begin position="39"/>
        <end position="100"/>
    </location>
</feature>
<feature type="compositionally biased region" description="Basic and acidic residues" evidence="1">
    <location>
        <begin position="58"/>
        <end position="67"/>
    </location>
</feature>
<dbReference type="Gene3D" id="1.10.10.10">
    <property type="entry name" value="Winged helix-like DNA-binding domain superfamily/Winged helix DNA-binding domain"/>
    <property type="match status" value="1"/>
</dbReference>
<dbReference type="STRING" id="200324.A0A2N5SUB9"/>
<protein>
    <submittedName>
        <fullName evidence="2">Uncharacterized protein</fullName>
    </submittedName>
</protein>
<accession>A0A2N5SUB9</accession>
<evidence type="ECO:0000313" key="3">
    <source>
        <dbReference type="Proteomes" id="UP000235388"/>
    </source>
</evidence>
<proteinExistence type="predicted"/>
<comment type="caution">
    <text evidence="2">The sequence shown here is derived from an EMBL/GenBank/DDBJ whole genome shotgun (WGS) entry which is preliminary data.</text>
</comment>
<evidence type="ECO:0000313" key="2">
    <source>
        <dbReference type="EMBL" id="PLW16849.1"/>
    </source>
</evidence>
<dbReference type="Proteomes" id="UP000235388">
    <property type="component" value="Unassembled WGS sequence"/>
</dbReference>
<dbReference type="EMBL" id="PGCJ01000861">
    <property type="protein sequence ID" value="PLW16849.1"/>
    <property type="molecule type" value="Genomic_DNA"/>
</dbReference>
<name>A0A2N5SUB9_9BASI</name>
<keyword evidence="3" id="KW-1185">Reference proteome</keyword>
<gene>
    <name evidence="2" type="ORF">PCANC_09456</name>
</gene>
<sequence>MPPCKEYPNAEWAGWIQDVANQATHNNAKVSKLPVGINVSVSGESSDDASGLTSADADLSHEEDRHSSSKGQSTIQKFASRNDLQTNASKTRSKKPYHPKPRDAAWGILAAMYTVCEVTDLKKFSSREMITDRAARYSDRLYIDIREDTNNRYGYHWQSGM</sequence>